<gene>
    <name evidence="2" type="ordered locus">MA_2442</name>
</gene>
<keyword evidence="1" id="KW-1133">Transmembrane helix</keyword>
<dbReference type="InterPro" id="IPR009200">
    <property type="entry name" value="DUF1269_membrane"/>
</dbReference>
<evidence type="ECO:0000313" key="2">
    <source>
        <dbReference type="EMBL" id="AAM05828.1"/>
    </source>
</evidence>
<dbReference type="STRING" id="188937.MA_2442"/>
<keyword evidence="1" id="KW-0812">Transmembrane</keyword>
<sequence>MNYQLSEQKEIWNMSELIVFAFPNETGASEMDEAINQLKKEELIVLDDAATVVRKPDGKIKVKQATNLVGAGVLGGAFWGMLIGLFFWMPWLGLAVGAVAGAITSKLYDYGINDDFIKEVGETIKPGGSALFLLISKWTEDKALEKLNKFNATIVRTSLSKEDELKLKAAFGAGE</sequence>
<dbReference type="EnsemblBacteria" id="AAM05828">
    <property type="protein sequence ID" value="AAM05828"/>
    <property type="gene ID" value="MA_2442"/>
</dbReference>
<evidence type="ECO:0008006" key="4">
    <source>
        <dbReference type="Google" id="ProtNLM"/>
    </source>
</evidence>
<accession>Q8TN51</accession>
<keyword evidence="1" id="KW-0472">Membrane</keyword>
<dbReference type="AlphaFoldDB" id="Q8TN51"/>
<dbReference type="KEGG" id="mac:MA_2442"/>
<dbReference type="InParanoid" id="Q8TN51"/>
<proteinExistence type="predicted"/>
<name>Q8TN51_METAC</name>
<dbReference type="PhylomeDB" id="Q8TN51"/>
<dbReference type="EMBL" id="AE010299">
    <property type="protein sequence ID" value="AAM05828.1"/>
    <property type="molecule type" value="Genomic_DNA"/>
</dbReference>
<evidence type="ECO:0000256" key="1">
    <source>
        <dbReference type="SAM" id="Phobius"/>
    </source>
</evidence>
<feature type="transmembrane region" description="Helical" evidence="1">
    <location>
        <begin position="65"/>
        <end position="82"/>
    </location>
</feature>
<dbReference type="Pfam" id="PF06897">
    <property type="entry name" value="DUF1269"/>
    <property type="match status" value="1"/>
</dbReference>
<reference evidence="2 3" key="1">
    <citation type="journal article" date="2002" name="Genome Res.">
        <title>The genome of Methanosarcina acetivorans reveals extensive metabolic and physiological diversity.</title>
        <authorList>
            <person name="Galagan J.E."/>
            <person name="Nusbaum C."/>
            <person name="Roy A."/>
            <person name="Endrizzi M.G."/>
            <person name="Macdonald P."/>
            <person name="FitzHugh W."/>
            <person name="Calvo S."/>
            <person name="Engels R."/>
            <person name="Smirnov S."/>
            <person name="Atnoor D."/>
            <person name="Brown A."/>
            <person name="Allen N."/>
            <person name="Naylor J."/>
            <person name="Stange-Thomann N."/>
            <person name="DeArellano K."/>
            <person name="Johnson R."/>
            <person name="Linton L."/>
            <person name="McEwan P."/>
            <person name="McKernan K."/>
            <person name="Talamas J."/>
            <person name="Tirrell A."/>
            <person name="Ye W."/>
            <person name="Zimmer A."/>
            <person name="Barber R.D."/>
            <person name="Cann I."/>
            <person name="Graham D.E."/>
            <person name="Grahame D.A."/>
            <person name="Guss A."/>
            <person name="Hedderich R."/>
            <person name="Ingram-Smith C."/>
            <person name="Kuettner C.H."/>
            <person name="Krzycki J.A."/>
            <person name="Leigh J.A."/>
            <person name="Li W."/>
            <person name="Liu J."/>
            <person name="Mukhopadhyay B."/>
            <person name="Reeve J.N."/>
            <person name="Smith K."/>
            <person name="Springer T.A."/>
            <person name="Umayam L.A."/>
            <person name="White O."/>
            <person name="White R.H."/>
            <person name="de Macario E.C."/>
            <person name="Ferry J.G."/>
            <person name="Jarrell K.F."/>
            <person name="Jing H."/>
            <person name="Macario A.J.L."/>
            <person name="Paulsen I."/>
            <person name="Pritchett M."/>
            <person name="Sowers K.R."/>
            <person name="Swanson R.V."/>
            <person name="Zinder S.H."/>
            <person name="Lander E."/>
            <person name="Metcalf W.W."/>
            <person name="Birren B."/>
        </authorList>
    </citation>
    <scope>NUCLEOTIDE SEQUENCE [LARGE SCALE GENOMIC DNA]</scope>
    <source>
        <strain evidence="3">ATCC 35395 / DSM 2834 / JCM 12185 / C2A</strain>
    </source>
</reference>
<keyword evidence="3" id="KW-1185">Reference proteome</keyword>
<organism evidence="2 3">
    <name type="scientific">Methanosarcina acetivorans (strain ATCC 35395 / DSM 2834 / JCM 12185 / C2A)</name>
    <dbReference type="NCBI Taxonomy" id="188937"/>
    <lineage>
        <taxon>Archaea</taxon>
        <taxon>Methanobacteriati</taxon>
        <taxon>Methanobacteriota</taxon>
        <taxon>Stenosarchaea group</taxon>
        <taxon>Methanomicrobia</taxon>
        <taxon>Methanosarcinales</taxon>
        <taxon>Methanosarcinaceae</taxon>
        <taxon>Methanosarcina</taxon>
    </lineage>
</organism>
<dbReference type="Proteomes" id="UP000002487">
    <property type="component" value="Chromosome"/>
</dbReference>
<evidence type="ECO:0000313" key="3">
    <source>
        <dbReference type="Proteomes" id="UP000002487"/>
    </source>
</evidence>
<protein>
    <recommendedName>
        <fullName evidence="4">DUF1269 domain-containing protein</fullName>
    </recommendedName>
</protein>
<dbReference type="HOGENOM" id="CLU_097445_1_0_2"/>